<dbReference type="Pfam" id="PF02086">
    <property type="entry name" value="MethyltransfD12"/>
    <property type="match status" value="1"/>
</dbReference>
<dbReference type="GO" id="GO:1904047">
    <property type="term" value="F:S-adenosyl-L-methionine binding"/>
    <property type="evidence" value="ECO:0007669"/>
    <property type="project" value="TreeGrafter"/>
</dbReference>
<dbReference type="InterPro" id="IPR012263">
    <property type="entry name" value="M_m6A_EcoRV"/>
</dbReference>
<dbReference type="EMBL" id="SNRY01002313">
    <property type="protein sequence ID" value="KAA6325688.1"/>
    <property type="molecule type" value="Genomic_DNA"/>
</dbReference>
<dbReference type="GO" id="GO:0043565">
    <property type="term" value="F:sequence-specific DNA binding"/>
    <property type="evidence" value="ECO:0007669"/>
    <property type="project" value="TreeGrafter"/>
</dbReference>
<comment type="caution">
    <text evidence="4">The sequence shown here is derived from an EMBL/GenBank/DDBJ whole genome shotgun (WGS) entry which is preliminary data.</text>
</comment>
<name>A0A5J4QWW3_9ZZZZ</name>
<dbReference type="GO" id="GO:0009307">
    <property type="term" value="P:DNA restriction-modification system"/>
    <property type="evidence" value="ECO:0007669"/>
    <property type="project" value="InterPro"/>
</dbReference>
<dbReference type="GO" id="GO:0032259">
    <property type="term" value="P:methylation"/>
    <property type="evidence" value="ECO:0007669"/>
    <property type="project" value="UniProtKB-KW"/>
</dbReference>
<evidence type="ECO:0000256" key="1">
    <source>
        <dbReference type="ARBA" id="ARBA00022603"/>
    </source>
</evidence>
<dbReference type="Gene3D" id="3.40.50.150">
    <property type="entry name" value="Vaccinia Virus protein VP39"/>
    <property type="match status" value="2"/>
</dbReference>
<dbReference type="InterPro" id="IPR029063">
    <property type="entry name" value="SAM-dependent_MTases_sf"/>
</dbReference>
<reference evidence="4" key="1">
    <citation type="submission" date="2019-03" db="EMBL/GenBank/DDBJ databases">
        <title>Single cell metagenomics reveals metabolic interactions within the superorganism composed of flagellate Streblomastix strix and complex community of Bacteroidetes bacteria on its surface.</title>
        <authorList>
            <person name="Treitli S.C."/>
            <person name="Kolisko M."/>
            <person name="Husnik F."/>
            <person name="Keeling P."/>
            <person name="Hampl V."/>
        </authorList>
    </citation>
    <scope>NUCLEOTIDE SEQUENCE</scope>
    <source>
        <strain evidence="4">STM</strain>
    </source>
</reference>
<dbReference type="PIRSF" id="PIRSF000398">
    <property type="entry name" value="M_m6A_EcoRV"/>
    <property type="match status" value="1"/>
</dbReference>
<evidence type="ECO:0000256" key="3">
    <source>
        <dbReference type="ARBA" id="ARBA00022691"/>
    </source>
</evidence>
<gene>
    <name evidence="4" type="ORF">EZS27_025127</name>
</gene>
<dbReference type="PRINTS" id="PR00505">
    <property type="entry name" value="D12N6MTFRASE"/>
</dbReference>
<evidence type="ECO:0000256" key="2">
    <source>
        <dbReference type="ARBA" id="ARBA00022679"/>
    </source>
</evidence>
<dbReference type="SUPFAM" id="SSF53335">
    <property type="entry name" value="S-adenosyl-L-methionine-dependent methyltransferases"/>
    <property type="match status" value="1"/>
</dbReference>
<accession>A0A5J4QWW3</accession>
<sequence>MLQYAIKKIEPIKISRKPIPFRYPGGKFYALNLLAPYWLSCQHDEYREPFLGGGSVFFTKPKVKYNILNDIDFELITAYKIMQNPQTRSLLISKVENEIASPERWREIMNFVPTTDLEIAFKYFYLNRTSFSGKLSSAAWGYREKRSLPPERWYERISPCGFLLENTELFNLDFEKIIKMPQKGKNVLMFIDPPYYKPNKHKHYRSGFDIYDHIRLSQCLKETKYNFFLTYEDTPEIREIYSWANIFSMEFSYRVDNSVIQNGSRIKGVELIIMNFEPVKSTLF</sequence>
<proteinExistence type="predicted"/>
<keyword evidence="2 4" id="KW-0808">Transferase</keyword>
<organism evidence="4">
    <name type="scientific">termite gut metagenome</name>
    <dbReference type="NCBI Taxonomy" id="433724"/>
    <lineage>
        <taxon>unclassified sequences</taxon>
        <taxon>metagenomes</taxon>
        <taxon>organismal metagenomes</taxon>
    </lineage>
</organism>
<dbReference type="PANTHER" id="PTHR30481:SF2">
    <property type="entry name" value="SITE-SPECIFIC DNA-METHYLTRANSFERASE (ADENINE-SPECIFIC)"/>
    <property type="match status" value="1"/>
</dbReference>
<keyword evidence="3" id="KW-0949">S-adenosyl-L-methionine</keyword>
<dbReference type="GO" id="GO:0009007">
    <property type="term" value="F:site-specific DNA-methyltransferase (adenine-specific) activity"/>
    <property type="evidence" value="ECO:0007669"/>
    <property type="project" value="UniProtKB-EC"/>
</dbReference>
<dbReference type="PANTHER" id="PTHR30481">
    <property type="entry name" value="DNA ADENINE METHYLASE"/>
    <property type="match status" value="1"/>
</dbReference>
<dbReference type="EC" id="2.1.1.72" evidence="4"/>
<dbReference type="AlphaFoldDB" id="A0A5J4QWW3"/>
<protein>
    <submittedName>
        <fullName evidence="4">Modification methylase DpnIIA</fullName>
        <ecNumber evidence="4">2.1.1.72</ecNumber>
    </submittedName>
</protein>
<evidence type="ECO:0000313" key="4">
    <source>
        <dbReference type="EMBL" id="KAA6325688.1"/>
    </source>
</evidence>
<dbReference type="GO" id="GO:0006298">
    <property type="term" value="P:mismatch repair"/>
    <property type="evidence" value="ECO:0007669"/>
    <property type="project" value="TreeGrafter"/>
</dbReference>
<dbReference type="InterPro" id="IPR012327">
    <property type="entry name" value="MeTrfase_D12"/>
</dbReference>
<keyword evidence="1 4" id="KW-0489">Methyltransferase</keyword>